<dbReference type="PANTHER" id="PTHR47526">
    <property type="entry name" value="ATP-DEPENDENT DNA HELICASE"/>
    <property type="match status" value="1"/>
</dbReference>
<evidence type="ECO:0008006" key="4">
    <source>
        <dbReference type="Google" id="ProtNLM"/>
    </source>
</evidence>
<feature type="region of interest" description="Disordered" evidence="1">
    <location>
        <begin position="177"/>
        <end position="196"/>
    </location>
</feature>
<name>A0A2B4RGE9_STYPI</name>
<dbReference type="PANTHER" id="PTHR47526:SF3">
    <property type="entry name" value="PHD-TYPE DOMAIN-CONTAINING PROTEIN"/>
    <property type="match status" value="1"/>
</dbReference>
<protein>
    <recommendedName>
        <fullName evidence="4">SWIM-type domain-containing protein</fullName>
    </recommendedName>
</protein>
<dbReference type="Gene3D" id="3.90.320.10">
    <property type="match status" value="1"/>
</dbReference>
<sequence length="650" mass="73876">MVCWQSSSRNSDVKTKSGSISIPCIPWTCWRVFPSQNIPLLFNYGHVHYYPLESIQNVADHPEDKEDGLGHMTDKPLKNGRKYVDSGFVHDMMDTVNGDHYLVRAHVWPSMRAELPHNVVVVLSVNSGAVLHASCDPCRASSLGRCSHVVAVLFCILDHVQKHGTMLKTPCTSQECSWNKGKKRNKNPRRVSDATYPSKRSKQTLSVIEFDPRPARYREVNEQHINKFLRNIQALSQAEDTGVSMWETQLQFTYSDYVLDCERKEMLLKQVKLLYNNLKPEALMEMPATQEQSKSERWFCERWCRLTASRCLGAFKVGKLVSESQPNAAIEANKFIANQIWGLASDHFQTYWMRYGLESEPKAIVNLCQSPIEQPSLLTSSIFLDALEDWQHSPDSQSGRNFSNKPAEEIPFNEDVTFDEHGHADTSWLCAGLFAYNKLVSEVQKLDIGKVYSVKETRKIFFSDNDDDENVSACYRDLREYLPCLVAFYLTMQNARKDALKWFGETEVTFLVAFGGDGCPFGKNESACSFLVSLLYVGKRVASSSDNFLVFGANIEESSIIAKRYVQSVCKQIADLEGKVFEINGLHVNFQFEELPNDMKMLAMLGGELSNSSTYFSTFANVSTKDCADLRRTFGSEPQYKWKPWVLKKG</sequence>
<feature type="compositionally biased region" description="Basic residues" evidence="1">
    <location>
        <begin position="180"/>
        <end position="189"/>
    </location>
</feature>
<keyword evidence="3" id="KW-1185">Reference proteome</keyword>
<dbReference type="AlphaFoldDB" id="A0A2B4RGE9"/>
<dbReference type="OrthoDB" id="5978874at2759"/>
<organism evidence="2 3">
    <name type="scientific">Stylophora pistillata</name>
    <name type="common">Smooth cauliflower coral</name>
    <dbReference type="NCBI Taxonomy" id="50429"/>
    <lineage>
        <taxon>Eukaryota</taxon>
        <taxon>Metazoa</taxon>
        <taxon>Cnidaria</taxon>
        <taxon>Anthozoa</taxon>
        <taxon>Hexacorallia</taxon>
        <taxon>Scleractinia</taxon>
        <taxon>Astrocoeniina</taxon>
        <taxon>Pocilloporidae</taxon>
        <taxon>Stylophora</taxon>
    </lineage>
</organism>
<comment type="caution">
    <text evidence="2">The sequence shown here is derived from an EMBL/GenBank/DDBJ whole genome shotgun (WGS) entry which is preliminary data.</text>
</comment>
<gene>
    <name evidence="2" type="ORF">AWC38_SpisGene20362</name>
</gene>
<accession>A0A2B4RGE9</accession>
<reference evidence="3" key="1">
    <citation type="journal article" date="2017" name="bioRxiv">
        <title>Comparative analysis of the genomes of Stylophora pistillata and Acropora digitifera provides evidence for extensive differences between species of corals.</title>
        <authorList>
            <person name="Voolstra C.R."/>
            <person name="Li Y."/>
            <person name="Liew Y.J."/>
            <person name="Baumgarten S."/>
            <person name="Zoccola D."/>
            <person name="Flot J.-F."/>
            <person name="Tambutte S."/>
            <person name="Allemand D."/>
            <person name="Aranda M."/>
        </authorList>
    </citation>
    <scope>NUCLEOTIDE SEQUENCE [LARGE SCALE GENOMIC DNA]</scope>
</reference>
<dbReference type="InterPro" id="IPR011604">
    <property type="entry name" value="PDDEXK-like_dom_sf"/>
</dbReference>
<evidence type="ECO:0000313" key="3">
    <source>
        <dbReference type="Proteomes" id="UP000225706"/>
    </source>
</evidence>
<proteinExistence type="predicted"/>
<evidence type="ECO:0000313" key="2">
    <source>
        <dbReference type="EMBL" id="PFX15417.1"/>
    </source>
</evidence>
<evidence type="ECO:0000256" key="1">
    <source>
        <dbReference type="SAM" id="MobiDB-lite"/>
    </source>
</evidence>
<dbReference type="EMBL" id="LSMT01000651">
    <property type="protein sequence ID" value="PFX15417.1"/>
    <property type="molecule type" value="Genomic_DNA"/>
</dbReference>
<dbReference type="Proteomes" id="UP000225706">
    <property type="component" value="Unassembled WGS sequence"/>
</dbReference>